<evidence type="ECO:0000256" key="1">
    <source>
        <dbReference type="PROSITE-ProRule" id="PRU00339"/>
    </source>
</evidence>
<dbReference type="EMBL" id="CP010835">
    <property type="protein sequence ID" value="AMM53110.1"/>
    <property type="molecule type" value="Genomic_DNA"/>
</dbReference>
<protein>
    <recommendedName>
        <fullName evidence="3">26S proteasome regulatory subunit Rpn7 N-terminal domain-containing protein</fullName>
    </recommendedName>
</protein>
<proteinExistence type="predicted"/>
<reference evidence="5" key="1">
    <citation type="submission" date="2015-02" db="EMBL/GenBank/DDBJ databases">
        <title>Pyrococcus kukulkanii sp. nov., a novel hyperthermophilic archaeon isolated from a deep-sea hydrothermal vent at the Guaymas Basin.</title>
        <authorList>
            <person name="Oger P.M."/>
            <person name="Callac N."/>
            <person name="Jebbar M."/>
            <person name="Godfroy A."/>
        </authorList>
    </citation>
    <scope>NUCLEOTIDE SEQUENCE [LARGE SCALE GENOMIC DNA]</scope>
    <source>
        <strain evidence="5">NCB100</strain>
    </source>
</reference>
<keyword evidence="1" id="KW-0802">TPR repeat</keyword>
<dbReference type="InterPro" id="IPR011990">
    <property type="entry name" value="TPR-like_helical_dom_sf"/>
</dbReference>
<dbReference type="KEGG" id="pyc:TQ32_00325"/>
<feature type="domain" description="26S proteasome regulatory subunit Rpn7 N-terminal" evidence="3">
    <location>
        <begin position="83"/>
        <end position="202"/>
    </location>
</feature>
<evidence type="ECO:0000259" key="3">
    <source>
        <dbReference type="Pfam" id="PF10602"/>
    </source>
</evidence>
<dbReference type="SUPFAM" id="SSF48452">
    <property type="entry name" value="TPR-like"/>
    <property type="match status" value="1"/>
</dbReference>
<dbReference type="AlphaFoldDB" id="A0A127B6V1"/>
<evidence type="ECO:0000313" key="4">
    <source>
        <dbReference type="EMBL" id="AMM53110.1"/>
    </source>
</evidence>
<dbReference type="Proteomes" id="UP000070587">
    <property type="component" value="Chromosome"/>
</dbReference>
<organism evidence="4 5">
    <name type="scientific">Pyrococcus kukulkanii</name>
    <dbReference type="NCBI Taxonomy" id="1609559"/>
    <lineage>
        <taxon>Archaea</taxon>
        <taxon>Methanobacteriati</taxon>
        <taxon>Methanobacteriota</taxon>
        <taxon>Thermococci</taxon>
        <taxon>Thermococcales</taxon>
        <taxon>Thermococcaceae</taxon>
        <taxon>Pyrococcus</taxon>
    </lineage>
</organism>
<accession>A0A127B6V1</accession>
<reference evidence="4 5" key="2">
    <citation type="journal article" date="2016" name="Int. J. Syst. Evol. Microbiol.">
        <title>Pyrococcus kukulkanii sp. nov., a hyperthermophilic, piezophilic archaeon isolated from a deep-sea hydrothermal vent.</title>
        <authorList>
            <person name="Callac N."/>
            <person name="Oger P."/>
            <person name="Lesongeur F."/>
            <person name="Rattray J.E."/>
            <person name="Vannier P."/>
            <person name="Michoud G."/>
            <person name="Beauverger M."/>
            <person name="Gayet N."/>
            <person name="Rouxel O."/>
            <person name="Jebbar M."/>
            <person name="Godfroy A."/>
        </authorList>
    </citation>
    <scope>NUCLEOTIDE SEQUENCE [LARGE SCALE GENOMIC DNA]</scope>
    <source>
        <strain evidence="4 5">NCB100</strain>
    </source>
</reference>
<dbReference type="InterPro" id="IPR045135">
    <property type="entry name" value="Rpn7_N"/>
</dbReference>
<dbReference type="RefSeq" id="WP_068319962.1">
    <property type="nucleotide sequence ID" value="NZ_CP010835.1"/>
</dbReference>
<evidence type="ECO:0000313" key="5">
    <source>
        <dbReference type="Proteomes" id="UP000070587"/>
    </source>
</evidence>
<feature type="repeat" description="TPR" evidence="1">
    <location>
        <begin position="119"/>
        <end position="152"/>
    </location>
</feature>
<sequence>MEVERILKALEEGKIDEAKTLMAKEVDMLSDEELKEVLEIAEKKAKEYEDLELYKIVVYYYAEFFGIDKLAEFEELARRKEFEGLMELADLYSLLGFPEKALEIYREILEKETDPEKLGEAYFGIATIHEELQEYNKALEVIKKAIESLEKSSNREKLLRAKIYEGYLTFEAGDKVKAKEKLAKLLPEVPEGELKSQVHLAFEEIFEDEENYEAAMQECLYALLEAKGTDFFEVAFDGLIDLIWQLMLEDDFEEIYNSMPMFKAAIPEFEDFFEGVRRIALYKDGKVGREEVSEIITKVKDERLVSILEFLGEAEL</sequence>
<feature type="coiled-coil region" evidence="2">
    <location>
        <begin position="125"/>
        <end position="152"/>
    </location>
</feature>
<keyword evidence="2" id="KW-0175">Coiled coil</keyword>
<dbReference type="PATRIC" id="fig|1609559.3.peg.68"/>
<dbReference type="Gene3D" id="1.25.40.10">
    <property type="entry name" value="Tetratricopeptide repeat domain"/>
    <property type="match status" value="1"/>
</dbReference>
<gene>
    <name evidence="4" type="ORF">TQ32_00325</name>
</gene>
<evidence type="ECO:0000256" key="2">
    <source>
        <dbReference type="SAM" id="Coils"/>
    </source>
</evidence>
<dbReference type="STRING" id="1609559.TQ32_00325"/>
<dbReference type="PROSITE" id="PS50005">
    <property type="entry name" value="TPR"/>
    <property type="match status" value="1"/>
</dbReference>
<dbReference type="SMART" id="SM00028">
    <property type="entry name" value="TPR"/>
    <property type="match status" value="2"/>
</dbReference>
<dbReference type="InterPro" id="IPR019734">
    <property type="entry name" value="TPR_rpt"/>
</dbReference>
<dbReference type="OrthoDB" id="86163at2157"/>
<dbReference type="Pfam" id="PF10602">
    <property type="entry name" value="RPN7"/>
    <property type="match status" value="1"/>
</dbReference>
<name>A0A127B6V1_9EURY</name>
<dbReference type="GeneID" id="28490229"/>